<dbReference type="Proteomes" id="UP000640333">
    <property type="component" value="Unassembled WGS sequence"/>
</dbReference>
<dbReference type="Pfam" id="PF13690">
    <property type="entry name" value="CheX"/>
    <property type="match status" value="1"/>
</dbReference>
<evidence type="ECO:0000256" key="1">
    <source>
        <dbReference type="ARBA" id="ARBA00022500"/>
    </source>
</evidence>
<dbReference type="PANTHER" id="PTHR39452">
    <property type="entry name" value="CHEY-P PHOSPHATASE CHEX"/>
    <property type="match status" value="1"/>
</dbReference>
<feature type="domain" description="Chemotaxis phosphatase CheX-like" evidence="2">
    <location>
        <begin position="42"/>
        <end position="140"/>
    </location>
</feature>
<keyword evidence="1" id="KW-0145">Chemotaxis</keyword>
<dbReference type="Gene3D" id="3.40.1550.10">
    <property type="entry name" value="CheC-like"/>
    <property type="match status" value="1"/>
</dbReference>
<gene>
    <name evidence="3" type="ORF">IOQ59_01770</name>
</gene>
<dbReference type="AlphaFoldDB" id="A0A8J7FJJ6"/>
<evidence type="ECO:0000313" key="4">
    <source>
        <dbReference type="Proteomes" id="UP000640333"/>
    </source>
</evidence>
<evidence type="ECO:0000313" key="3">
    <source>
        <dbReference type="EMBL" id="MBE9395982.1"/>
    </source>
</evidence>
<reference evidence="3" key="1">
    <citation type="submission" date="2020-10" db="EMBL/GenBank/DDBJ databases">
        <title>Bacterium isolated from coastal waters sediment.</title>
        <authorList>
            <person name="Chen R.-J."/>
            <person name="Lu D.-C."/>
            <person name="Zhu K.-L."/>
            <person name="Du Z.-J."/>
        </authorList>
    </citation>
    <scope>NUCLEOTIDE SEQUENCE</scope>
    <source>
        <strain evidence="3">N1Y112</strain>
    </source>
</reference>
<dbReference type="InterPro" id="IPR028976">
    <property type="entry name" value="CheC-like_sf"/>
</dbReference>
<organism evidence="3 4">
    <name type="scientific">Pontibacterium sinense</name>
    <dbReference type="NCBI Taxonomy" id="2781979"/>
    <lineage>
        <taxon>Bacteria</taxon>
        <taxon>Pseudomonadati</taxon>
        <taxon>Pseudomonadota</taxon>
        <taxon>Gammaproteobacteria</taxon>
        <taxon>Oceanospirillales</taxon>
        <taxon>Oceanospirillaceae</taxon>
        <taxon>Pontibacterium</taxon>
    </lineage>
</organism>
<protein>
    <submittedName>
        <fullName evidence="3">Chemotaxis protein CheX</fullName>
    </submittedName>
</protein>
<evidence type="ECO:0000259" key="2">
    <source>
        <dbReference type="Pfam" id="PF13690"/>
    </source>
</evidence>
<dbReference type="PANTHER" id="PTHR39452:SF1">
    <property type="entry name" value="CHEY-P PHOSPHATASE CHEX"/>
    <property type="match status" value="1"/>
</dbReference>
<sequence length="156" mass="16573">MKAEFVNPFLTSMTNVLTTMAQIDSQPGKPTVKKTSTASGVVTGIIGMAGEQLKGSFAVSFSEPVIFAITKRMLGEEVSSVDETVIDMVGELTNMATGGAKALLAEQGFEFDMAVPVMISGKDHRIEHSSSGPTIVLPFNTEYGDFFIEVSFIPAA</sequence>
<dbReference type="InterPro" id="IPR038756">
    <property type="entry name" value="CheX-like"/>
</dbReference>
<name>A0A8J7FJJ6_9GAMM</name>
<keyword evidence="4" id="KW-1185">Reference proteome</keyword>
<dbReference type="SUPFAM" id="SSF103039">
    <property type="entry name" value="CheC-like"/>
    <property type="match status" value="1"/>
</dbReference>
<accession>A0A8J7FJJ6</accession>
<dbReference type="EMBL" id="JADEYS010000001">
    <property type="protein sequence ID" value="MBE9395982.1"/>
    <property type="molecule type" value="Genomic_DNA"/>
</dbReference>
<dbReference type="CDD" id="cd17906">
    <property type="entry name" value="CheX"/>
    <property type="match status" value="1"/>
</dbReference>
<dbReference type="InterPro" id="IPR028051">
    <property type="entry name" value="CheX-like_dom"/>
</dbReference>
<dbReference type="GO" id="GO:0006935">
    <property type="term" value="P:chemotaxis"/>
    <property type="evidence" value="ECO:0007669"/>
    <property type="project" value="UniProtKB-KW"/>
</dbReference>
<proteinExistence type="predicted"/>
<comment type="caution">
    <text evidence="3">The sequence shown here is derived from an EMBL/GenBank/DDBJ whole genome shotgun (WGS) entry which is preliminary data.</text>
</comment>